<accession>A0AAV3XTR6</accession>
<evidence type="ECO:0000256" key="1">
    <source>
        <dbReference type="SAM" id="MobiDB-lite"/>
    </source>
</evidence>
<evidence type="ECO:0000313" key="2">
    <source>
        <dbReference type="EMBL" id="GFN73631.1"/>
    </source>
</evidence>
<keyword evidence="3" id="KW-1185">Reference proteome</keyword>
<gene>
    <name evidence="2" type="ORF">PoB_000013700</name>
</gene>
<evidence type="ECO:0000313" key="3">
    <source>
        <dbReference type="Proteomes" id="UP000735302"/>
    </source>
</evidence>
<protein>
    <recommendedName>
        <fullName evidence="4">Apple domain-containing protein</fullName>
    </recommendedName>
</protein>
<dbReference type="EMBL" id="BLXT01000020">
    <property type="protein sequence ID" value="GFN73631.1"/>
    <property type="molecule type" value="Genomic_DNA"/>
</dbReference>
<feature type="region of interest" description="Disordered" evidence="1">
    <location>
        <begin position="1"/>
        <end position="25"/>
    </location>
</feature>
<comment type="caution">
    <text evidence="2">The sequence shown here is derived from an EMBL/GenBank/DDBJ whole genome shotgun (WGS) entry which is preliminary data.</text>
</comment>
<reference evidence="2 3" key="1">
    <citation type="journal article" date="2021" name="Elife">
        <title>Chloroplast acquisition without the gene transfer in kleptoplastic sea slugs, Plakobranchus ocellatus.</title>
        <authorList>
            <person name="Maeda T."/>
            <person name="Takahashi S."/>
            <person name="Yoshida T."/>
            <person name="Shimamura S."/>
            <person name="Takaki Y."/>
            <person name="Nagai Y."/>
            <person name="Toyoda A."/>
            <person name="Suzuki Y."/>
            <person name="Arimoto A."/>
            <person name="Ishii H."/>
            <person name="Satoh N."/>
            <person name="Nishiyama T."/>
            <person name="Hasebe M."/>
            <person name="Maruyama T."/>
            <person name="Minagawa J."/>
            <person name="Obokata J."/>
            <person name="Shigenobu S."/>
        </authorList>
    </citation>
    <scope>NUCLEOTIDE SEQUENCE [LARGE SCALE GENOMIC DNA]</scope>
</reference>
<organism evidence="2 3">
    <name type="scientific">Plakobranchus ocellatus</name>
    <dbReference type="NCBI Taxonomy" id="259542"/>
    <lineage>
        <taxon>Eukaryota</taxon>
        <taxon>Metazoa</taxon>
        <taxon>Spiralia</taxon>
        <taxon>Lophotrochozoa</taxon>
        <taxon>Mollusca</taxon>
        <taxon>Gastropoda</taxon>
        <taxon>Heterobranchia</taxon>
        <taxon>Euthyneura</taxon>
        <taxon>Panpulmonata</taxon>
        <taxon>Sacoglossa</taxon>
        <taxon>Placobranchoidea</taxon>
        <taxon>Plakobranchidae</taxon>
        <taxon>Plakobranchus</taxon>
    </lineage>
</organism>
<sequence length="144" mass="15635">MTFRAGEGNPVWHDGTRPAPDLPWKDGVPKRTVTPLVARINREGRLSLAPDIYLKSSLCGNYGGFRQMQGTTAHGQQPNNLTTTVHSASGLTYLGCIALCGKDINCRAAAFDTHYLTCRTFGPATYSRLLPNPSVKTFVRLAGL</sequence>
<proteinExistence type="predicted"/>
<dbReference type="Proteomes" id="UP000735302">
    <property type="component" value="Unassembled WGS sequence"/>
</dbReference>
<name>A0AAV3XTR6_9GAST</name>
<dbReference type="AlphaFoldDB" id="A0AAV3XTR6"/>
<evidence type="ECO:0008006" key="4">
    <source>
        <dbReference type="Google" id="ProtNLM"/>
    </source>
</evidence>